<evidence type="ECO:0000313" key="2">
    <source>
        <dbReference type="EMBL" id="CAK8986553.1"/>
    </source>
</evidence>
<protein>
    <submittedName>
        <fullName evidence="2">Uncharacterized protein</fullName>
    </submittedName>
</protein>
<reference evidence="2 3" key="1">
    <citation type="submission" date="2024-02" db="EMBL/GenBank/DDBJ databases">
        <authorList>
            <person name="Chen Y."/>
            <person name="Shah S."/>
            <person name="Dougan E. K."/>
            <person name="Thang M."/>
            <person name="Chan C."/>
        </authorList>
    </citation>
    <scope>NUCLEOTIDE SEQUENCE [LARGE SCALE GENOMIC DNA]</scope>
</reference>
<evidence type="ECO:0000313" key="3">
    <source>
        <dbReference type="Proteomes" id="UP001642464"/>
    </source>
</evidence>
<dbReference type="Proteomes" id="UP001642464">
    <property type="component" value="Unassembled WGS sequence"/>
</dbReference>
<evidence type="ECO:0000256" key="1">
    <source>
        <dbReference type="SAM" id="MobiDB-lite"/>
    </source>
</evidence>
<gene>
    <name evidence="2" type="ORF">SCF082_LOCUS595</name>
</gene>
<name>A0ABP0H9V8_9DINO</name>
<keyword evidence="3" id="KW-1185">Reference proteome</keyword>
<organism evidence="2 3">
    <name type="scientific">Durusdinium trenchii</name>
    <dbReference type="NCBI Taxonomy" id="1381693"/>
    <lineage>
        <taxon>Eukaryota</taxon>
        <taxon>Sar</taxon>
        <taxon>Alveolata</taxon>
        <taxon>Dinophyceae</taxon>
        <taxon>Suessiales</taxon>
        <taxon>Symbiodiniaceae</taxon>
        <taxon>Durusdinium</taxon>
    </lineage>
</organism>
<feature type="region of interest" description="Disordered" evidence="1">
    <location>
        <begin position="93"/>
        <end position="112"/>
    </location>
</feature>
<proteinExistence type="predicted"/>
<comment type="caution">
    <text evidence="2">The sequence shown here is derived from an EMBL/GenBank/DDBJ whole genome shotgun (WGS) entry which is preliminary data.</text>
</comment>
<sequence>MWACVGDGWAELKGLVRTDQGRRWWAEARGDLGRDRNLLFQQRAGLMTGQRHLDLVDVETEAVFSSSWGYAEMDIDAGSLEVLQFSIHNQQKTGKLGVRRPPPRSDRAEDLEAPAPNVVTVGAALATRQRVRSMDTTAPSSSNCSAQAVAGREDAIEVTLTLDEPGTAYCALVRSGLVAPSHYVVTAAGFKANTSFYPPYDASMVVDMSSGSTGLAPLTRGTDYDIFCWAQDDEGNGQGVPLQCGPPGAVGVVRTLDLTPPQMSITDVEAISKDKLQILLRVDEGSKIWCAAWMSEPDSLSSDFEALIKAQSSNCTDSFGNECGSFWVYDLDDLEDSAADGVSTQADFDHSKWKYQEDVSILLLNLEEVRVSKGPAFLEQQPS</sequence>
<accession>A0ABP0H9V8</accession>
<dbReference type="EMBL" id="CAXAMM010000225">
    <property type="protein sequence ID" value="CAK8986553.1"/>
    <property type="molecule type" value="Genomic_DNA"/>
</dbReference>